<dbReference type="Pfam" id="PF02050">
    <property type="entry name" value="FliJ"/>
    <property type="match status" value="1"/>
</dbReference>
<keyword evidence="12" id="KW-0969">Cilium</keyword>
<evidence type="ECO:0000256" key="1">
    <source>
        <dbReference type="ARBA" id="ARBA00004413"/>
    </source>
</evidence>
<dbReference type="GO" id="GO:0009288">
    <property type="term" value="C:bacterial-type flagellum"/>
    <property type="evidence" value="ECO:0007669"/>
    <property type="project" value="InterPro"/>
</dbReference>
<evidence type="ECO:0000313" key="12">
    <source>
        <dbReference type="EMBL" id="BCM25474.1"/>
    </source>
</evidence>
<evidence type="ECO:0000256" key="4">
    <source>
        <dbReference type="ARBA" id="ARBA00022448"/>
    </source>
</evidence>
<evidence type="ECO:0000256" key="3">
    <source>
        <dbReference type="ARBA" id="ARBA00020392"/>
    </source>
</evidence>
<evidence type="ECO:0000256" key="2">
    <source>
        <dbReference type="ARBA" id="ARBA00010004"/>
    </source>
</evidence>
<proteinExistence type="inferred from homology"/>
<keyword evidence="12" id="KW-0966">Cell projection</keyword>
<accession>A0A8D5G030</accession>
<dbReference type="GO" id="GO:0003774">
    <property type="term" value="F:cytoskeletal motor activity"/>
    <property type="evidence" value="ECO:0007669"/>
    <property type="project" value="InterPro"/>
</dbReference>
<dbReference type="KEGG" id="mpau:ZMTM_17330"/>
<keyword evidence="8" id="KW-0653">Protein transport</keyword>
<protein>
    <recommendedName>
        <fullName evidence="3">Flagellar FliJ protein</fullName>
    </recommendedName>
</protein>
<gene>
    <name evidence="12" type="primary">fliJ</name>
    <name evidence="12" type="ORF">ZMTM_17330</name>
</gene>
<comment type="subcellular location">
    <subcellularLocation>
        <location evidence="1">Cell membrane</location>
        <topology evidence="1">Peripheral membrane protein</topology>
        <orientation evidence="1">Cytoplasmic side</orientation>
    </subcellularLocation>
</comment>
<dbReference type="AlphaFoldDB" id="A0A8D5G030"/>
<keyword evidence="11" id="KW-0175">Coiled coil</keyword>
<keyword evidence="7" id="KW-1005">Bacterial flagellum biogenesis</keyword>
<dbReference type="PANTHER" id="PTHR38786:SF1">
    <property type="entry name" value="FLAGELLAR FLIJ PROTEIN"/>
    <property type="match status" value="1"/>
</dbReference>
<dbReference type="PIRSF" id="PIRSF019404">
    <property type="entry name" value="FliJ"/>
    <property type="match status" value="1"/>
</dbReference>
<dbReference type="PANTHER" id="PTHR38786">
    <property type="entry name" value="FLAGELLAR FLIJ PROTEIN"/>
    <property type="match status" value="1"/>
</dbReference>
<keyword evidence="12" id="KW-0282">Flagellum</keyword>
<keyword evidence="5" id="KW-1003">Cell membrane</keyword>
<keyword evidence="10" id="KW-1006">Bacterial flagellum protein export</keyword>
<dbReference type="InterPro" id="IPR053716">
    <property type="entry name" value="Flag_assembly_chemotaxis_eff"/>
</dbReference>
<sequence length="148" mass="17406">MMAIQPQVLDTLKELAAKELDAVAERLASLNKAFDEANKKLVMLHEYRNSYLEKFDSAVKLGLGAESYINYQNFLHKLDQAIVGQKDSVDYAHRQVLMQREVWQESQRKKLSFEVLSDRADQRMHRQELKQDQKLMDEHAMRHGKFNR</sequence>
<dbReference type="EMBL" id="AP024110">
    <property type="protein sequence ID" value="BCM25474.1"/>
    <property type="molecule type" value="Genomic_DNA"/>
</dbReference>
<dbReference type="Proteomes" id="UP000826722">
    <property type="component" value="Chromosome"/>
</dbReference>
<dbReference type="InterPro" id="IPR052570">
    <property type="entry name" value="FliJ"/>
</dbReference>
<dbReference type="GO" id="GO:0006935">
    <property type="term" value="P:chemotaxis"/>
    <property type="evidence" value="ECO:0007669"/>
    <property type="project" value="UniProtKB-KW"/>
</dbReference>
<evidence type="ECO:0000256" key="8">
    <source>
        <dbReference type="ARBA" id="ARBA00022927"/>
    </source>
</evidence>
<name>A0A8D5G030_9PROT</name>
<comment type="similarity">
    <text evidence="2">Belongs to the FliJ family.</text>
</comment>
<keyword evidence="13" id="KW-1185">Reference proteome</keyword>
<dbReference type="RefSeq" id="WP_225906998.1">
    <property type="nucleotide sequence ID" value="NZ_AP024110.1"/>
</dbReference>
<organism evidence="12 13">
    <name type="scientific">Methyloradius palustris</name>
    <dbReference type="NCBI Taxonomy" id="2778876"/>
    <lineage>
        <taxon>Bacteria</taxon>
        <taxon>Pseudomonadati</taxon>
        <taxon>Pseudomonadota</taxon>
        <taxon>Betaproteobacteria</taxon>
        <taxon>Nitrosomonadales</taxon>
        <taxon>Methylophilaceae</taxon>
        <taxon>Methyloradius</taxon>
    </lineage>
</organism>
<dbReference type="GO" id="GO:0015031">
    <property type="term" value="P:protein transport"/>
    <property type="evidence" value="ECO:0007669"/>
    <property type="project" value="UniProtKB-KW"/>
</dbReference>
<dbReference type="GO" id="GO:0005886">
    <property type="term" value="C:plasma membrane"/>
    <property type="evidence" value="ECO:0007669"/>
    <property type="project" value="UniProtKB-SubCell"/>
</dbReference>
<evidence type="ECO:0000256" key="6">
    <source>
        <dbReference type="ARBA" id="ARBA00022500"/>
    </source>
</evidence>
<reference evidence="12" key="1">
    <citation type="journal article" date="2021" name="Arch. Microbiol.">
        <title>Methyloradius palustris gen. nov., sp. nov., a methanol-oxidizing bacterium isolated from snow.</title>
        <authorList>
            <person name="Miyadera T."/>
            <person name="Kojima H."/>
            <person name="Fukui M."/>
        </authorList>
    </citation>
    <scope>NUCLEOTIDE SEQUENCE</scope>
    <source>
        <strain evidence="12">Zm11</strain>
    </source>
</reference>
<evidence type="ECO:0000256" key="11">
    <source>
        <dbReference type="SAM" id="Coils"/>
    </source>
</evidence>
<evidence type="ECO:0000256" key="10">
    <source>
        <dbReference type="ARBA" id="ARBA00023225"/>
    </source>
</evidence>
<evidence type="ECO:0000256" key="9">
    <source>
        <dbReference type="ARBA" id="ARBA00023136"/>
    </source>
</evidence>
<dbReference type="InterPro" id="IPR018006">
    <property type="entry name" value="Flag_FliJ_proteobac"/>
</dbReference>
<keyword evidence="9" id="KW-0472">Membrane</keyword>
<keyword evidence="4" id="KW-0813">Transport</keyword>
<evidence type="ECO:0000313" key="13">
    <source>
        <dbReference type="Proteomes" id="UP000826722"/>
    </source>
</evidence>
<dbReference type="PRINTS" id="PR01004">
    <property type="entry name" value="FLGFLIJ"/>
</dbReference>
<evidence type="ECO:0000256" key="5">
    <source>
        <dbReference type="ARBA" id="ARBA00022475"/>
    </source>
</evidence>
<dbReference type="GO" id="GO:0044781">
    <property type="term" value="P:bacterial-type flagellum organization"/>
    <property type="evidence" value="ECO:0007669"/>
    <property type="project" value="UniProtKB-KW"/>
</dbReference>
<dbReference type="Gene3D" id="1.10.287.1700">
    <property type="match status" value="1"/>
</dbReference>
<feature type="coiled-coil region" evidence="11">
    <location>
        <begin position="13"/>
        <end position="40"/>
    </location>
</feature>
<dbReference type="GO" id="GO:0071973">
    <property type="term" value="P:bacterial-type flagellum-dependent cell motility"/>
    <property type="evidence" value="ECO:0007669"/>
    <property type="project" value="InterPro"/>
</dbReference>
<dbReference type="NCBIfam" id="TIGR02473">
    <property type="entry name" value="flagell_FliJ"/>
    <property type="match status" value="1"/>
</dbReference>
<keyword evidence="6" id="KW-0145">Chemotaxis</keyword>
<dbReference type="InterPro" id="IPR012823">
    <property type="entry name" value="Flagell_FliJ"/>
</dbReference>
<evidence type="ECO:0000256" key="7">
    <source>
        <dbReference type="ARBA" id="ARBA00022795"/>
    </source>
</evidence>